<dbReference type="SUPFAM" id="SSF47384">
    <property type="entry name" value="Homodimeric domain of signal transducing histidine kinase"/>
    <property type="match status" value="1"/>
</dbReference>
<sequence>MLKRIMIIILLGLVFSAVIPLSMLLGRETRTQAMSARQGVLDLSGWDPDRQARIKLDGDWEFYWNQLLVPDDFRQAPERLPDAYLPVPASWNGKAIGNHDLPAYGAATYRLVMKNLPVSGIYTLKKTNIRFASTIYVNGRKLIEDGKPALSAKSYEAGNIPQSALIPIERGEVEIVVQVANFDYINSGIPFPLYFGQQAPMDRILKISLAREFSTLAVLAVLALISFISYAVAAKYRKRDSSLLLAAFVCLLFSIYHGLSGERTLTLLLPDLSFETLYKIKDIVTMGCYIFVALFFYKLQSRIIPLRALQGIIGVLVLFSVSVAVLPIRMYNPYQAYVVFIYELMSLWLLYKSAAFYLSGRQDKPLQSLLLFMSILTINLYSLDTILFALSWKETLWVQQFYLVLFNLIMVVQVVLKFFEAYQTVDRMKNQLIRLDRIKDDFLASTSHELKTPLNAIVNITDTLLKGVEGPVNEPQAWNLNIVMNSGRRLTYLVNELLDYSKMKHGDIRLFRTALSLRDHVAAVVQVHRFSLSGTRIELINRVPEQFPAVDADSHRLHQILHHLIGYAIKYAEQGNVVVDAEAVLDQVRVTIRNTAKDLPSDMPQRLFWSFEQYGDAEALENGGANLGLSMTQELIKLHGGTIRAVVKPEEGLAFTFTLPRAERGPLHEPWREKTTAAEDRLTGTSAEVLGAGSAYPLYVKGDGGKTVLVVEHELVNQQSIRNLLLLEGYSVVLANRGRQVLEELGKANSPYYLVILDIALPDMSGIEVLHGIRERFSPFELPVLTLTDRNREDDMKWSVENGANDFVAMPFEAEELMARVRSLTNLKASVNNAKDAEIAFLRSQINPHFLYNTLNSIAQLCLADPEQAEELTLELSRYLRGSFDFKQLDSLTTLESELELVSAYVHIEKARFGPRLEVEYEVDADTMLRLPPLVLQPLVENAIRHGLMTQRKGGKVKLTVKDTPTGTYLSVEDNGCGMSERKLEELRSRDTNQRGVGLWNISQRIKLLYGEELVIESAEGRGTRVSFRIRETDTKGGPGSLFVAAAAETE</sequence>
<dbReference type="Pfam" id="PF06580">
    <property type="entry name" value="His_kinase"/>
    <property type="match status" value="1"/>
</dbReference>
<dbReference type="SMART" id="SM00448">
    <property type="entry name" value="REC"/>
    <property type="match status" value="1"/>
</dbReference>
<comment type="caution">
    <text evidence="12">The sequence shown here is derived from an EMBL/GenBank/DDBJ whole genome shotgun (WGS) entry which is preliminary data.</text>
</comment>
<evidence type="ECO:0000256" key="1">
    <source>
        <dbReference type="ARBA" id="ARBA00000085"/>
    </source>
</evidence>
<evidence type="ECO:0000259" key="11">
    <source>
        <dbReference type="PROSITE" id="PS50110"/>
    </source>
</evidence>
<dbReference type="CDD" id="cd00082">
    <property type="entry name" value="HisKA"/>
    <property type="match status" value="1"/>
</dbReference>
<dbReference type="EC" id="2.7.13.3" evidence="2"/>
<evidence type="ECO:0000256" key="9">
    <source>
        <dbReference type="SAM" id="Phobius"/>
    </source>
</evidence>
<dbReference type="Pfam" id="PF00512">
    <property type="entry name" value="HisKA"/>
    <property type="match status" value="1"/>
</dbReference>
<name>A0ABW3SD50_9BACL</name>
<feature type="transmembrane region" description="Helical" evidence="9">
    <location>
        <begin position="279"/>
        <end position="297"/>
    </location>
</feature>
<dbReference type="GO" id="GO:0005524">
    <property type="term" value="F:ATP binding"/>
    <property type="evidence" value="ECO:0007669"/>
    <property type="project" value="UniProtKB-KW"/>
</dbReference>
<evidence type="ECO:0000313" key="13">
    <source>
        <dbReference type="Proteomes" id="UP001597211"/>
    </source>
</evidence>
<dbReference type="InterPro" id="IPR003594">
    <property type="entry name" value="HATPase_dom"/>
</dbReference>
<keyword evidence="5" id="KW-0418">Kinase</keyword>
<dbReference type="SUPFAM" id="SSF55874">
    <property type="entry name" value="ATPase domain of HSP90 chaperone/DNA topoisomerase II/histidine kinase"/>
    <property type="match status" value="2"/>
</dbReference>
<dbReference type="InterPro" id="IPR005467">
    <property type="entry name" value="His_kinase_dom"/>
</dbReference>
<evidence type="ECO:0000256" key="7">
    <source>
        <dbReference type="ARBA" id="ARBA00023012"/>
    </source>
</evidence>
<keyword evidence="4" id="KW-0547">Nucleotide-binding</keyword>
<dbReference type="PROSITE" id="PS50110">
    <property type="entry name" value="RESPONSE_REGULATORY"/>
    <property type="match status" value="1"/>
</dbReference>
<keyword evidence="7" id="KW-0902">Two-component regulatory system</keyword>
<dbReference type="Gene3D" id="3.40.50.2300">
    <property type="match status" value="1"/>
</dbReference>
<organism evidence="12 13">
    <name type="scientific">Paenibacillus timonensis</name>
    <dbReference type="NCBI Taxonomy" id="225915"/>
    <lineage>
        <taxon>Bacteria</taxon>
        <taxon>Bacillati</taxon>
        <taxon>Bacillota</taxon>
        <taxon>Bacilli</taxon>
        <taxon>Bacillales</taxon>
        <taxon>Paenibacillaceae</taxon>
        <taxon>Paenibacillus</taxon>
    </lineage>
</organism>
<protein>
    <recommendedName>
        <fullName evidence="2">histidine kinase</fullName>
        <ecNumber evidence="2">2.7.13.3</ecNumber>
    </recommendedName>
</protein>
<reference evidence="13" key="1">
    <citation type="journal article" date="2019" name="Int. J. Syst. Evol. Microbiol.">
        <title>The Global Catalogue of Microorganisms (GCM) 10K type strain sequencing project: providing services to taxonomists for standard genome sequencing and annotation.</title>
        <authorList>
            <consortium name="The Broad Institute Genomics Platform"/>
            <consortium name="The Broad Institute Genome Sequencing Center for Infectious Disease"/>
            <person name="Wu L."/>
            <person name="Ma J."/>
        </authorList>
    </citation>
    <scope>NUCLEOTIDE SEQUENCE [LARGE SCALE GENOMIC DNA]</scope>
    <source>
        <strain evidence="13">CCUG 48216</strain>
    </source>
</reference>
<dbReference type="EMBL" id="JBHTKZ010000028">
    <property type="protein sequence ID" value="MFD1182594.1"/>
    <property type="molecule type" value="Genomic_DNA"/>
</dbReference>
<dbReference type="PANTHER" id="PTHR43047">
    <property type="entry name" value="TWO-COMPONENT HISTIDINE PROTEIN KINASE"/>
    <property type="match status" value="1"/>
</dbReference>
<evidence type="ECO:0000256" key="5">
    <source>
        <dbReference type="ARBA" id="ARBA00022777"/>
    </source>
</evidence>
<dbReference type="InterPro" id="IPR036097">
    <property type="entry name" value="HisK_dim/P_sf"/>
</dbReference>
<dbReference type="InterPro" id="IPR001789">
    <property type="entry name" value="Sig_transdc_resp-reg_receiver"/>
</dbReference>
<keyword evidence="13" id="KW-1185">Reference proteome</keyword>
<dbReference type="Gene3D" id="1.10.287.130">
    <property type="match status" value="1"/>
</dbReference>
<proteinExistence type="predicted"/>
<evidence type="ECO:0000256" key="2">
    <source>
        <dbReference type="ARBA" id="ARBA00012438"/>
    </source>
</evidence>
<comment type="catalytic activity">
    <reaction evidence="1">
        <text>ATP + protein L-histidine = ADP + protein N-phospho-L-histidine.</text>
        <dbReference type="EC" id="2.7.13.3"/>
    </reaction>
</comment>
<feature type="transmembrane region" description="Helical" evidence="9">
    <location>
        <begin position="213"/>
        <end position="234"/>
    </location>
</feature>
<keyword evidence="8" id="KW-0597">Phosphoprotein</keyword>
<evidence type="ECO:0000259" key="10">
    <source>
        <dbReference type="PROSITE" id="PS50109"/>
    </source>
</evidence>
<keyword evidence="3" id="KW-0808">Transferase</keyword>
<dbReference type="Gene3D" id="3.30.565.10">
    <property type="entry name" value="Histidine kinase-like ATPase, C-terminal domain"/>
    <property type="match status" value="2"/>
</dbReference>
<dbReference type="Pfam" id="PF00072">
    <property type="entry name" value="Response_reg"/>
    <property type="match status" value="1"/>
</dbReference>
<evidence type="ECO:0000256" key="6">
    <source>
        <dbReference type="ARBA" id="ARBA00022840"/>
    </source>
</evidence>
<feature type="domain" description="Histidine kinase" evidence="10">
    <location>
        <begin position="935"/>
        <end position="1034"/>
    </location>
</feature>
<evidence type="ECO:0000256" key="4">
    <source>
        <dbReference type="ARBA" id="ARBA00022741"/>
    </source>
</evidence>
<gene>
    <name evidence="12" type="ORF">ACFQ2Z_14620</name>
</gene>
<dbReference type="PANTHER" id="PTHR43047:SF72">
    <property type="entry name" value="OSMOSENSING HISTIDINE PROTEIN KINASE SLN1"/>
    <property type="match status" value="1"/>
</dbReference>
<feature type="transmembrane region" description="Helical" evidence="9">
    <location>
        <begin position="241"/>
        <end position="259"/>
    </location>
</feature>
<dbReference type="InterPro" id="IPR010559">
    <property type="entry name" value="Sig_transdc_His_kin_internal"/>
</dbReference>
<feature type="domain" description="Response regulatory" evidence="11">
    <location>
        <begin position="707"/>
        <end position="825"/>
    </location>
</feature>
<dbReference type="InterPro" id="IPR003661">
    <property type="entry name" value="HisK_dim/P_dom"/>
</dbReference>
<dbReference type="SUPFAM" id="SSF52172">
    <property type="entry name" value="CheY-like"/>
    <property type="match status" value="1"/>
</dbReference>
<keyword evidence="9" id="KW-1133">Transmembrane helix</keyword>
<evidence type="ECO:0000256" key="8">
    <source>
        <dbReference type="PROSITE-ProRule" id="PRU00169"/>
    </source>
</evidence>
<feature type="transmembrane region" description="Helical" evidence="9">
    <location>
        <begin position="309"/>
        <end position="328"/>
    </location>
</feature>
<dbReference type="SMART" id="SM00387">
    <property type="entry name" value="HATPase_c"/>
    <property type="match status" value="2"/>
</dbReference>
<dbReference type="Pfam" id="PF02518">
    <property type="entry name" value="HATPase_c"/>
    <property type="match status" value="2"/>
</dbReference>
<feature type="domain" description="Histidine kinase" evidence="10">
    <location>
        <begin position="445"/>
        <end position="663"/>
    </location>
</feature>
<dbReference type="Proteomes" id="UP001597211">
    <property type="component" value="Unassembled WGS sequence"/>
</dbReference>
<evidence type="ECO:0000313" key="12">
    <source>
        <dbReference type="EMBL" id="MFD1182594.1"/>
    </source>
</evidence>
<keyword evidence="9" id="KW-0812">Transmembrane</keyword>
<feature type="transmembrane region" description="Helical" evidence="9">
    <location>
        <begin position="401"/>
        <end position="419"/>
    </location>
</feature>
<feature type="transmembrane region" description="Helical" evidence="9">
    <location>
        <begin position="369"/>
        <end position="389"/>
    </location>
</feature>
<accession>A0ABW3SD50</accession>
<dbReference type="SMART" id="SM00388">
    <property type="entry name" value="HisKA"/>
    <property type="match status" value="1"/>
</dbReference>
<dbReference type="InterPro" id="IPR011006">
    <property type="entry name" value="CheY-like_superfamily"/>
</dbReference>
<keyword evidence="6 12" id="KW-0067">ATP-binding</keyword>
<dbReference type="PROSITE" id="PS50109">
    <property type="entry name" value="HIS_KIN"/>
    <property type="match status" value="2"/>
</dbReference>
<dbReference type="InterPro" id="IPR036890">
    <property type="entry name" value="HATPase_C_sf"/>
</dbReference>
<keyword evidence="9" id="KW-0472">Membrane</keyword>
<feature type="transmembrane region" description="Helical" evidence="9">
    <location>
        <begin position="334"/>
        <end position="357"/>
    </location>
</feature>
<evidence type="ECO:0000256" key="3">
    <source>
        <dbReference type="ARBA" id="ARBA00022679"/>
    </source>
</evidence>
<feature type="modified residue" description="4-aspartylphosphate" evidence="8">
    <location>
        <position position="758"/>
    </location>
</feature>